<evidence type="ECO:0000256" key="3">
    <source>
        <dbReference type="ARBA" id="ARBA00022737"/>
    </source>
</evidence>
<keyword evidence="7" id="KW-0804">Transcription</keyword>
<dbReference type="SUPFAM" id="SSF57667">
    <property type="entry name" value="beta-beta-alpha zinc fingers"/>
    <property type="match status" value="5"/>
</dbReference>
<comment type="subcellular location">
    <subcellularLocation>
        <location evidence="1">Nucleus</location>
    </subcellularLocation>
</comment>
<evidence type="ECO:0000256" key="1">
    <source>
        <dbReference type="ARBA" id="ARBA00004123"/>
    </source>
</evidence>
<organism evidence="13 14">
    <name type="scientific">Polypedilum vanderplanki</name>
    <name type="common">Sleeping chironomid midge</name>
    <dbReference type="NCBI Taxonomy" id="319348"/>
    <lineage>
        <taxon>Eukaryota</taxon>
        <taxon>Metazoa</taxon>
        <taxon>Ecdysozoa</taxon>
        <taxon>Arthropoda</taxon>
        <taxon>Hexapoda</taxon>
        <taxon>Insecta</taxon>
        <taxon>Pterygota</taxon>
        <taxon>Neoptera</taxon>
        <taxon>Endopterygota</taxon>
        <taxon>Diptera</taxon>
        <taxon>Nematocera</taxon>
        <taxon>Chironomoidea</taxon>
        <taxon>Chironomidae</taxon>
        <taxon>Chironominae</taxon>
        <taxon>Polypedilum</taxon>
        <taxon>Polypedilum</taxon>
    </lineage>
</organism>
<dbReference type="Pfam" id="PF00096">
    <property type="entry name" value="zf-C2H2"/>
    <property type="match status" value="5"/>
</dbReference>
<evidence type="ECO:0000256" key="4">
    <source>
        <dbReference type="ARBA" id="ARBA00022771"/>
    </source>
</evidence>
<evidence type="ECO:0000256" key="2">
    <source>
        <dbReference type="ARBA" id="ARBA00022723"/>
    </source>
</evidence>
<feature type="domain" description="C2H2-type" evidence="12">
    <location>
        <begin position="423"/>
        <end position="451"/>
    </location>
</feature>
<dbReference type="EMBL" id="JADBJN010000004">
    <property type="protein sequence ID" value="KAG5666782.1"/>
    <property type="molecule type" value="Genomic_DNA"/>
</dbReference>
<evidence type="ECO:0000256" key="7">
    <source>
        <dbReference type="ARBA" id="ARBA00023163"/>
    </source>
</evidence>
<evidence type="ECO:0000256" key="9">
    <source>
        <dbReference type="PROSITE-ProRule" id="PRU00042"/>
    </source>
</evidence>
<evidence type="ECO:0000313" key="14">
    <source>
        <dbReference type="Proteomes" id="UP001107558"/>
    </source>
</evidence>
<dbReference type="AlphaFoldDB" id="A0A9J6BB16"/>
<evidence type="ECO:0000256" key="11">
    <source>
        <dbReference type="SAM" id="MobiDB-lite"/>
    </source>
</evidence>
<keyword evidence="6" id="KW-0805">Transcription regulation</keyword>
<dbReference type="PROSITE" id="PS00028">
    <property type="entry name" value="ZINC_FINGER_C2H2_1"/>
    <property type="match status" value="7"/>
</dbReference>
<dbReference type="GO" id="GO:0008270">
    <property type="term" value="F:zinc ion binding"/>
    <property type="evidence" value="ECO:0007669"/>
    <property type="project" value="UniProtKB-KW"/>
</dbReference>
<dbReference type="PANTHER" id="PTHR24399:SF23">
    <property type="entry name" value="C2H2-TYPE DOMAIN-CONTAINING PROTEIN"/>
    <property type="match status" value="1"/>
</dbReference>
<name>A0A9J6BB16_POLVA</name>
<feature type="domain" description="C2H2-type" evidence="12">
    <location>
        <begin position="215"/>
        <end position="242"/>
    </location>
</feature>
<keyword evidence="3" id="KW-0677">Repeat</keyword>
<dbReference type="Proteomes" id="UP001107558">
    <property type="component" value="Chromosome 4"/>
</dbReference>
<dbReference type="Gene3D" id="3.40.1800.20">
    <property type="match status" value="1"/>
</dbReference>
<dbReference type="PANTHER" id="PTHR24399">
    <property type="entry name" value="ZINC FINGER AND BTB DOMAIN-CONTAINING"/>
    <property type="match status" value="1"/>
</dbReference>
<dbReference type="GO" id="GO:0005654">
    <property type="term" value="C:nucleoplasm"/>
    <property type="evidence" value="ECO:0007669"/>
    <property type="project" value="TreeGrafter"/>
</dbReference>
<feature type="domain" description="C2H2-type" evidence="12">
    <location>
        <begin position="394"/>
        <end position="422"/>
    </location>
</feature>
<proteinExistence type="predicted"/>
<feature type="coiled-coil region" evidence="10">
    <location>
        <begin position="89"/>
        <end position="116"/>
    </location>
</feature>
<keyword evidence="10" id="KW-0175">Coiled coil</keyword>
<dbReference type="InterPro" id="IPR013087">
    <property type="entry name" value="Znf_C2H2_type"/>
</dbReference>
<keyword evidence="5" id="KW-0862">Zinc</keyword>
<evidence type="ECO:0000259" key="12">
    <source>
        <dbReference type="PROSITE" id="PS50157"/>
    </source>
</evidence>
<dbReference type="FunFam" id="3.30.160.60:FF:000446">
    <property type="entry name" value="Zinc finger protein"/>
    <property type="match status" value="1"/>
</dbReference>
<feature type="region of interest" description="Disordered" evidence="11">
    <location>
        <begin position="440"/>
        <end position="460"/>
    </location>
</feature>
<keyword evidence="4 9" id="KW-0863">Zinc-finger</keyword>
<evidence type="ECO:0000256" key="5">
    <source>
        <dbReference type="ARBA" id="ARBA00022833"/>
    </source>
</evidence>
<feature type="domain" description="C2H2-type" evidence="12">
    <location>
        <begin position="306"/>
        <end position="333"/>
    </location>
</feature>
<evidence type="ECO:0000313" key="13">
    <source>
        <dbReference type="EMBL" id="KAG5666782.1"/>
    </source>
</evidence>
<keyword evidence="2" id="KW-0479">Metal-binding</keyword>
<sequence length="460" mass="54238">MSFCVLCLNEEPNTIFLDIEECTTTNGTCMELIFMHFAFAEKIAKTRNVTDKICENCWTNLVSFNEYHTQISIHYGIIEEIEIKDEKNLTNFEDIIEEEKDEIEEYEEVQVEALEECAFEEGSIIVEEIEQVFDRGYRERKSAPAPIDPEDDLKIKQIVNMSCDICQHPLESFSHVRTHFRNEHNTVGYLICCGKRYKQRNRLIDHLNTHFNVQYPCPVCGKTFDAKAYLTRHMAHHESVKLFQCDHCPKTFAKKYLVRNHILGVHRFQNVAPSHACPMKDCGKLFVNESRLKHHLKYTHSSIDQETCEICGKTFKTKAAIEEHMRIHYRRPEDRFKCDICGHFIADLKSFKRHVKNHETEALDNTCHYCGKKSPNLNALKKHITFVHEKEKSYQCNYCQKSFKRPRNLIDHEASVHTLQELYKCTFCPKTFRNQSNMLAHRKKKHPDQYQKPAYMREVL</sequence>
<dbReference type="InterPro" id="IPR036236">
    <property type="entry name" value="Znf_C2H2_sf"/>
</dbReference>
<evidence type="ECO:0000256" key="6">
    <source>
        <dbReference type="ARBA" id="ARBA00023015"/>
    </source>
</evidence>
<dbReference type="SMART" id="SM00355">
    <property type="entry name" value="ZnF_C2H2"/>
    <property type="match status" value="10"/>
</dbReference>
<feature type="domain" description="C2H2-type" evidence="12">
    <location>
        <begin position="365"/>
        <end position="393"/>
    </location>
</feature>
<dbReference type="OrthoDB" id="10039931at2759"/>
<keyword evidence="14" id="KW-1185">Reference proteome</keyword>
<dbReference type="GO" id="GO:0000978">
    <property type="term" value="F:RNA polymerase II cis-regulatory region sequence-specific DNA binding"/>
    <property type="evidence" value="ECO:0007669"/>
    <property type="project" value="TreeGrafter"/>
</dbReference>
<feature type="domain" description="C2H2-type" evidence="12">
    <location>
        <begin position="243"/>
        <end position="271"/>
    </location>
</feature>
<feature type="domain" description="C2H2-type" evidence="12">
    <location>
        <begin position="336"/>
        <end position="363"/>
    </location>
</feature>
<dbReference type="GO" id="GO:0001227">
    <property type="term" value="F:DNA-binding transcription repressor activity, RNA polymerase II-specific"/>
    <property type="evidence" value="ECO:0007669"/>
    <property type="project" value="TreeGrafter"/>
</dbReference>
<protein>
    <recommendedName>
        <fullName evidence="12">C2H2-type domain-containing protein</fullName>
    </recommendedName>
</protein>
<evidence type="ECO:0000256" key="10">
    <source>
        <dbReference type="SAM" id="Coils"/>
    </source>
</evidence>
<dbReference type="PROSITE" id="PS50157">
    <property type="entry name" value="ZINC_FINGER_C2H2_2"/>
    <property type="match status" value="8"/>
</dbReference>
<gene>
    <name evidence="13" type="ORF">PVAND_014792</name>
</gene>
<dbReference type="Gene3D" id="3.30.160.60">
    <property type="entry name" value="Classic Zinc Finger"/>
    <property type="match status" value="6"/>
</dbReference>
<comment type="caution">
    <text evidence="13">The sequence shown here is derived from an EMBL/GenBank/DDBJ whole genome shotgun (WGS) entry which is preliminary data.</text>
</comment>
<keyword evidence="8" id="KW-0539">Nucleus</keyword>
<dbReference type="FunFam" id="3.30.160.60:FF:000100">
    <property type="entry name" value="Zinc finger 45-like"/>
    <property type="match status" value="2"/>
</dbReference>
<accession>A0A9J6BB16</accession>
<feature type="domain" description="C2H2-type" evidence="12">
    <location>
        <begin position="275"/>
        <end position="305"/>
    </location>
</feature>
<reference evidence="13" key="1">
    <citation type="submission" date="2021-03" db="EMBL/GenBank/DDBJ databases">
        <title>Chromosome level genome of the anhydrobiotic midge Polypedilum vanderplanki.</title>
        <authorList>
            <person name="Yoshida Y."/>
            <person name="Kikawada T."/>
            <person name="Gusev O."/>
        </authorList>
    </citation>
    <scope>NUCLEOTIDE SEQUENCE</scope>
    <source>
        <strain evidence="13">NIAS01</strain>
        <tissue evidence="13">Whole body or cell culture</tissue>
    </source>
</reference>
<evidence type="ECO:0000256" key="8">
    <source>
        <dbReference type="ARBA" id="ARBA00023242"/>
    </source>
</evidence>